<proteinExistence type="inferred from homology"/>
<evidence type="ECO:0000256" key="6">
    <source>
        <dbReference type="SAM" id="MobiDB-lite"/>
    </source>
</evidence>
<reference evidence="9" key="1">
    <citation type="submission" date="2021-02" db="EMBL/GenBank/DDBJ databases">
        <title>Psilocybe cubensis genome.</title>
        <authorList>
            <person name="Mckernan K.J."/>
            <person name="Crawford S."/>
            <person name="Trippe A."/>
            <person name="Kane L.T."/>
            <person name="Mclaughlin S."/>
        </authorList>
    </citation>
    <scope>NUCLEOTIDE SEQUENCE [LARGE SCALE GENOMIC DNA]</scope>
    <source>
        <strain evidence="9">MGC-MH-2018</strain>
    </source>
</reference>
<dbReference type="GO" id="GO:0005816">
    <property type="term" value="C:spindle pole body"/>
    <property type="evidence" value="ECO:0007669"/>
    <property type="project" value="UniProtKB-ARBA"/>
</dbReference>
<evidence type="ECO:0000256" key="4">
    <source>
        <dbReference type="ARBA" id="ARBA00022701"/>
    </source>
</evidence>
<dbReference type="GO" id="GO:0051225">
    <property type="term" value="P:spindle assembly"/>
    <property type="evidence" value="ECO:0007669"/>
    <property type="project" value="TreeGrafter"/>
</dbReference>
<dbReference type="InterPro" id="IPR059169">
    <property type="entry name" value="GCP5_N_ext"/>
</dbReference>
<evidence type="ECO:0000256" key="2">
    <source>
        <dbReference type="ARBA" id="ARBA00010337"/>
    </source>
</evidence>
<dbReference type="GO" id="GO:0031122">
    <property type="term" value="P:cytoplasmic microtubule organization"/>
    <property type="evidence" value="ECO:0007669"/>
    <property type="project" value="TreeGrafter"/>
</dbReference>
<evidence type="ECO:0000313" key="9">
    <source>
        <dbReference type="EMBL" id="KAG5168883.1"/>
    </source>
</evidence>
<feature type="compositionally biased region" description="Polar residues" evidence="6">
    <location>
        <begin position="42"/>
        <end position="62"/>
    </location>
</feature>
<dbReference type="GO" id="GO:0007020">
    <property type="term" value="P:microtubule nucleation"/>
    <property type="evidence" value="ECO:0007669"/>
    <property type="project" value="InterPro"/>
</dbReference>
<dbReference type="InterPro" id="IPR040457">
    <property type="entry name" value="GCP_C"/>
</dbReference>
<dbReference type="InterPro" id="IPR042241">
    <property type="entry name" value="GCP_C_sf"/>
</dbReference>
<feature type="compositionally biased region" description="Acidic residues" evidence="6">
    <location>
        <begin position="1066"/>
        <end position="1078"/>
    </location>
</feature>
<dbReference type="GO" id="GO:0005874">
    <property type="term" value="C:microtubule"/>
    <property type="evidence" value="ECO:0007669"/>
    <property type="project" value="UniProtKB-KW"/>
</dbReference>
<name>A0A8H7Y0C1_PSICU</name>
<feature type="domain" description="Gamma tubulin complex component protein N-terminal" evidence="8">
    <location>
        <begin position="385"/>
        <end position="719"/>
    </location>
</feature>
<feature type="compositionally biased region" description="Low complexity" evidence="6">
    <location>
        <begin position="19"/>
        <end position="38"/>
    </location>
</feature>
<keyword evidence="5" id="KW-0206">Cytoskeleton</keyword>
<keyword evidence="4" id="KW-0493">Microtubule</keyword>
<sequence>MIPSSSSNLSVKSQPNRPPSSLLSRPSSRNTLRPSSSLGNRPLSSASTRPGSRFSQRPNSRQARSRLIPLAQTLVNQVTGLEVKENGGEGVADADDDDDFREAVEYVVRSLETSTINKASASVDMSVIDRQISGLALKARINSQDAFGEALQLAYKRIKANIEEREMDLDQDIKSSRLPDHLQFLLTLGKPPSQVTLDRAEVYLQGIKNPPPPPPTLTWKDILAEEPFEGEHWEGVYGLPAGAVRSMSKQDRADREEWDSTPSLSPLNSDDLALDDEDDSFSSADYERYTEPESSRPSSPEPVVPHDNAPRIPLYEQRKQFEELRARQYWRDDWHTDADVNAPFSIGDPSTLGPTLSKVLARASGSQDAHSMLQPEHYIDEADMVREILMALQGNNNTIIEWNDNAFRMTPKTPRLVHLTLASQESIITSLGNTATTVHNLRRFAAAVFARSISGKQIATRKATATRTCEAFADAIDEVVRRFDSWCSAKEEAICTAYIGMDEEPLIVSLLGTEREIRDQYEATFDVLLEVVRMVFQIQPGADFSLFDQRTQTRQPATLTAFLLDTLFSNVQQHMERRDAVTSDKLMRVFIRTAEPVWGMVGRWLKDGMGLGLGVGTSGRVDMADELDEEFFIESSGVGVGMMGLGLLDPEFWKEGYALREGAVFHGELGPVDNEQGQITSGRKAIPSFLEHVAELVLSTGKAVGLMRALGGPLFSNVFNDWKTFADLVGSENHNQSDKDGVTEGHGGLFAVSVDTLSRLIYDGLLPHCESTASSLVKVLVDDCAVWKHLESIEDLFLMRRGDAMSHFIDTLFAKMDSTQPWSDFHFLNTAFNDVIDANRNAGVPEWVNASLVRFAYRGNKEKDRAIKRTVKAIDGLIVEYAVPFPLTYIFQPATIQGYSDIFVFLLQIRRAKSVLERILVRDDQGRGKKLREELKVFHAMRSRLSWFINTLLNFLTTYVIHAEVSRFREAFRKTKSLDEMIQLHDEHLEKIRGRCLLKPNTSALQRAILSILDMCLHFSEGFVAFAGDNTATLDVSRQSVIMKRHRSRRQRRQKRNVIGFSQYLQDEDDSSSDEDMEGAEHINDPPEPSFSMAGTSVTTEDDFYAGVERMSSELDGLVRFLRRGVESLAGGSGEAAPAFGVLAFSLEDWDM</sequence>
<keyword evidence="3" id="KW-0963">Cytoplasm</keyword>
<dbReference type="PANTHER" id="PTHR19302">
    <property type="entry name" value="GAMMA TUBULIN COMPLEX PROTEIN"/>
    <property type="match status" value="1"/>
</dbReference>
<comment type="subcellular location">
    <subcellularLocation>
        <location evidence="1">Cytoplasm</location>
        <location evidence="1">Cytoskeleton</location>
    </subcellularLocation>
</comment>
<feature type="region of interest" description="Disordered" evidence="6">
    <location>
        <begin position="247"/>
        <end position="312"/>
    </location>
</feature>
<evidence type="ECO:0000256" key="1">
    <source>
        <dbReference type="ARBA" id="ARBA00004245"/>
    </source>
</evidence>
<dbReference type="GO" id="GO:0000922">
    <property type="term" value="C:spindle pole"/>
    <property type="evidence" value="ECO:0007669"/>
    <property type="project" value="InterPro"/>
</dbReference>
<evidence type="ECO:0000259" key="7">
    <source>
        <dbReference type="Pfam" id="PF04130"/>
    </source>
</evidence>
<evidence type="ECO:0008006" key="10">
    <source>
        <dbReference type="Google" id="ProtNLM"/>
    </source>
</evidence>
<dbReference type="GO" id="GO:0051011">
    <property type="term" value="F:microtubule minus-end binding"/>
    <property type="evidence" value="ECO:0007669"/>
    <property type="project" value="TreeGrafter"/>
</dbReference>
<dbReference type="GO" id="GO:0043015">
    <property type="term" value="F:gamma-tubulin binding"/>
    <property type="evidence" value="ECO:0007669"/>
    <property type="project" value="InterPro"/>
</dbReference>
<evidence type="ECO:0000256" key="3">
    <source>
        <dbReference type="ARBA" id="ARBA00022490"/>
    </source>
</evidence>
<feature type="compositionally biased region" description="Basic and acidic residues" evidence="6">
    <location>
        <begin position="285"/>
        <end position="294"/>
    </location>
</feature>
<comment type="caution">
    <text evidence="9">The sequence shown here is derived from an EMBL/GenBank/DDBJ whole genome shotgun (WGS) entry which is preliminary data.</text>
</comment>
<dbReference type="CDD" id="cd22572">
    <property type="entry name" value="GCP5_NTD"/>
    <property type="match status" value="1"/>
</dbReference>
<dbReference type="PANTHER" id="PTHR19302:SF33">
    <property type="entry name" value="GAMMA-TUBULIN COMPLEX COMPONENT 5"/>
    <property type="match status" value="1"/>
</dbReference>
<dbReference type="Pfam" id="PF17681">
    <property type="entry name" value="GCP_N_terminal"/>
    <property type="match status" value="1"/>
</dbReference>
<dbReference type="GO" id="GO:0000930">
    <property type="term" value="C:gamma-tubulin complex"/>
    <property type="evidence" value="ECO:0007669"/>
    <property type="project" value="TreeGrafter"/>
</dbReference>
<dbReference type="GO" id="GO:0051321">
    <property type="term" value="P:meiotic cell cycle"/>
    <property type="evidence" value="ECO:0007669"/>
    <property type="project" value="TreeGrafter"/>
</dbReference>
<comment type="similarity">
    <text evidence="2">Belongs to the TUBGCP family.</text>
</comment>
<dbReference type="GO" id="GO:0000278">
    <property type="term" value="P:mitotic cell cycle"/>
    <property type="evidence" value="ECO:0007669"/>
    <property type="project" value="TreeGrafter"/>
</dbReference>
<dbReference type="InterPro" id="IPR007259">
    <property type="entry name" value="GCP"/>
</dbReference>
<dbReference type="Pfam" id="PF04130">
    <property type="entry name" value="GCP_C_terminal"/>
    <property type="match status" value="1"/>
</dbReference>
<feature type="region of interest" description="Disordered" evidence="6">
    <location>
        <begin position="1064"/>
        <end position="1096"/>
    </location>
</feature>
<evidence type="ECO:0000256" key="5">
    <source>
        <dbReference type="ARBA" id="ARBA00023212"/>
    </source>
</evidence>
<feature type="domain" description="Gamma tubulin complex component C-terminal" evidence="7">
    <location>
        <begin position="788"/>
        <end position="1065"/>
    </location>
</feature>
<dbReference type="InterPro" id="IPR041470">
    <property type="entry name" value="GCP_N"/>
</dbReference>
<dbReference type="EMBL" id="JAFIQS010000005">
    <property type="protein sequence ID" value="KAG5168883.1"/>
    <property type="molecule type" value="Genomic_DNA"/>
</dbReference>
<dbReference type="OrthoDB" id="66546at2759"/>
<accession>A0A8H7Y0C1</accession>
<dbReference type="Gene3D" id="1.20.120.1900">
    <property type="entry name" value="Gamma-tubulin complex, C-terminal domain"/>
    <property type="match status" value="1"/>
</dbReference>
<evidence type="ECO:0000259" key="8">
    <source>
        <dbReference type="Pfam" id="PF17681"/>
    </source>
</evidence>
<protein>
    <recommendedName>
        <fullName evidence="10">Spindle pole body component</fullName>
    </recommendedName>
</protein>
<feature type="compositionally biased region" description="Polar residues" evidence="6">
    <location>
        <begin position="1"/>
        <end position="14"/>
    </location>
</feature>
<feature type="region of interest" description="Disordered" evidence="6">
    <location>
        <begin position="1"/>
        <end position="64"/>
    </location>
</feature>
<gene>
    <name evidence="9" type="ORF">JR316_005437</name>
</gene>
<organism evidence="9">
    <name type="scientific">Psilocybe cubensis</name>
    <name type="common">Psychedelic mushroom</name>
    <name type="synonym">Stropharia cubensis</name>
    <dbReference type="NCBI Taxonomy" id="181762"/>
    <lineage>
        <taxon>Eukaryota</taxon>
        <taxon>Fungi</taxon>
        <taxon>Dikarya</taxon>
        <taxon>Basidiomycota</taxon>
        <taxon>Agaricomycotina</taxon>
        <taxon>Agaricomycetes</taxon>
        <taxon>Agaricomycetidae</taxon>
        <taxon>Agaricales</taxon>
        <taxon>Agaricineae</taxon>
        <taxon>Strophariaceae</taxon>
        <taxon>Psilocybe</taxon>
    </lineage>
</organism>
<dbReference type="AlphaFoldDB" id="A0A8H7Y0C1"/>